<dbReference type="NCBIfam" id="NF006040">
    <property type="entry name" value="PRK08183.1"/>
    <property type="match status" value="1"/>
</dbReference>
<dbReference type="Proteomes" id="UP000192872">
    <property type="component" value="Unassembled WGS sequence"/>
</dbReference>
<dbReference type="GO" id="GO:0045271">
    <property type="term" value="C:respiratory chain complex I"/>
    <property type="evidence" value="ECO:0007669"/>
    <property type="project" value="InterPro"/>
</dbReference>
<evidence type="ECO:0000256" key="1">
    <source>
        <dbReference type="SAM" id="MobiDB-lite"/>
    </source>
</evidence>
<proteinExistence type="predicted"/>
<protein>
    <submittedName>
        <fullName evidence="2">NADH dehydrogenase</fullName>
    </submittedName>
</protein>
<accession>A0A1W9HVE2</accession>
<dbReference type="RefSeq" id="WP_376802427.1">
    <property type="nucleotide sequence ID" value="NZ_DBNB01000015.1"/>
</dbReference>
<dbReference type="Pfam" id="PF05071">
    <property type="entry name" value="NDUFA12"/>
    <property type="match status" value="1"/>
</dbReference>
<gene>
    <name evidence="2" type="ORF">A4S15_11360</name>
</gene>
<dbReference type="InterPro" id="IPR007763">
    <property type="entry name" value="NDUFA12"/>
</dbReference>
<dbReference type="AlphaFoldDB" id="A0A1W9HVE2"/>
<feature type="region of interest" description="Disordered" evidence="1">
    <location>
        <begin position="109"/>
        <end position="133"/>
    </location>
</feature>
<dbReference type="GO" id="GO:0006979">
    <property type="term" value="P:response to oxidative stress"/>
    <property type="evidence" value="ECO:0007669"/>
    <property type="project" value="TreeGrafter"/>
</dbReference>
<sequence length="133" mass="14907">MGMFTEFFAWWTGNTIGTRFTLWKAGAEIVGRDDFGNTYYRAGELYAGQGERRWVTYQGVAEGSKVPPAWHAWMTHTVDEPPSASYEAREWEKPHLPNQTGTAMAYRPSGSILASGERPKAPGDYSAWSPEPK</sequence>
<name>A0A1W9HVE2_9HYPH</name>
<reference evidence="2 3" key="1">
    <citation type="journal article" date="2017" name="Water Res.">
        <title>Comammox in drinking water systems.</title>
        <authorList>
            <person name="Wang Y."/>
            <person name="Ma L."/>
            <person name="Mao Y."/>
            <person name="Jiang X."/>
            <person name="Xia Y."/>
            <person name="Yu K."/>
            <person name="Li B."/>
            <person name="Zhang T."/>
        </authorList>
    </citation>
    <scope>NUCLEOTIDE SEQUENCE [LARGE SCALE GENOMIC DNA]</scope>
    <source>
        <strain evidence="2">SG_bin8</strain>
    </source>
</reference>
<organism evidence="2 3">
    <name type="scientific">Candidatus Raskinella chloraquaticus</name>
    <dbReference type="NCBI Taxonomy" id="1951219"/>
    <lineage>
        <taxon>Bacteria</taxon>
        <taxon>Pseudomonadati</taxon>
        <taxon>Pseudomonadota</taxon>
        <taxon>Alphaproteobacteria</taxon>
        <taxon>Hyphomicrobiales</taxon>
        <taxon>Phreatobacteraceae</taxon>
        <taxon>Candidatus Raskinella</taxon>
    </lineage>
</organism>
<dbReference type="EMBL" id="LWDL01000019">
    <property type="protein sequence ID" value="OQW51420.1"/>
    <property type="molecule type" value="Genomic_DNA"/>
</dbReference>
<evidence type="ECO:0000313" key="3">
    <source>
        <dbReference type="Proteomes" id="UP000192872"/>
    </source>
</evidence>
<comment type="caution">
    <text evidence="2">The sequence shown here is derived from an EMBL/GenBank/DDBJ whole genome shotgun (WGS) entry which is preliminary data.</text>
</comment>
<dbReference type="PANTHER" id="PTHR12910:SF2">
    <property type="entry name" value="NADH DEHYDROGENASE [UBIQUINONE] 1 ALPHA SUBCOMPLEX SUBUNIT 12"/>
    <property type="match status" value="1"/>
</dbReference>
<dbReference type="PANTHER" id="PTHR12910">
    <property type="entry name" value="NADH-UBIQUINONE OXIDOREDUCTASE SUBUNIT B17.2"/>
    <property type="match status" value="1"/>
</dbReference>
<dbReference type="STRING" id="1827387.A4S15_11360"/>
<evidence type="ECO:0000313" key="2">
    <source>
        <dbReference type="EMBL" id="OQW51420.1"/>
    </source>
</evidence>